<dbReference type="Pfam" id="PF01926">
    <property type="entry name" value="MMR_HSR1"/>
    <property type="match status" value="1"/>
</dbReference>
<feature type="domain" description="Obg" evidence="4">
    <location>
        <begin position="65"/>
        <end position="296"/>
    </location>
</feature>
<dbReference type="InterPro" id="IPR031167">
    <property type="entry name" value="G_OBG"/>
</dbReference>
<dbReference type="PANTHER" id="PTHR11702:SF31">
    <property type="entry name" value="MITOCHONDRIAL RIBOSOME-ASSOCIATED GTPASE 2"/>
    <property type="match status" value="1"/>
</dbReference>
<evidence type="ECO:0000313" key="6">
    <source>
        <dbReference type="Proteomes" id="UP000887226"/>
    </source>
</evidence>
<dbReference type="CDD" id="cd01898">
    <property type="entry name" value="Obg"/>
    <property type="match status" value="1"/>
</dbReference>
<dbReference type="Gene3D" id="2.70.210.12">
    <property type="entry name" value="GTP1/OBG domain"/>
    <property type="match status" value="1"/>
</dbReference>
<dbReference type="GO" id="GO:0003924">
    <property type="term" value="F:GTPase activity"/>
    <property type="evidence" value="ECO:0007669"/>
    <property type="project" value="InterPro"/>
</dbReference>
<keyword evidence="1" id="KW-0547">Nucleotide-binding</keyword>
<dbReference type="InterPro" id="IPR045086">
    <property type="entry name" value="OBG_GTPase"/>
</dbReference>
<keyword evidence="6" id="KW-1185">Reference proteome</keyword>
<dbReference type="InterPro" id="IPR027417">
    <property type="entry name" value="P-loop_NTPase"/>
</dbReference>
<dbReference type="EMBL" id="MU253766">
    <property type="protein sequence ID" value="KAG9247677.1"/>
    <property type="molecule type" value="Genomic_DNA"/>
</dbReference>
<dbReference type="GO" id="GO:0042254">
    <property type="term" value="P:ribosome biogenesis"/>
    <property type="evidence" value="ECO:0007669"/>
    <property type="project" value="UniProtKB-UniRule"/>
</dbReference>
<dbReference type="PROSITE" id="PS51710">
    <property type="entry name" value="G_OBG"/>
    <property type="match status" value="1"/>
</dbReference>
<dbReference type="InterPro" id="IPR006073">
    <property type="entry name" value="GTP-bd"/>
</dbReference>
<keyword evidence="5" id="KW-0378">Hydrolase</keyword>
<dbReference type="GO" id="GO:0005739">
    <property type="term" value="C:mitochondrion"/>
    <property type="evidence" value="ECO:0007669"/>
    <property type="project" value="TreeGrafter"/>
</dbReference>
<dbReference type="AlphaFoldDB" id="A0A9P8CI90"/>
<dbReference type="SUPFAM" id="SSF52540">
    <property type="entry name" value="P-loop containing nucleoside triphosphate hydrolases"/>
    <property type="match status" value="1"/>
</dbReference>
<name>A0A9P8CI90_9HELO</name>
<dbReference type="OrthoDB" id="347018at2759"/>
<proteinExistence type="predicted"/>
<organism evidence="5 6">
    <name type="scientific">Calycina marina</name>
    <dbReference type="NCBI Taxonomy" id="1763456"/>
    <lineage>
        <taxon>Eukaryota</taxon>
        <taxon>Fungi</taxon>
        <taxon>Dikarya</taxon>
        <taxon>Ascomycota</taxon>
        <taxon>Pezizomycotina</taxon>
        <taxon>Leotiomycetes</taxon>
        <taxon>Helotiales</taxon>
        <taxon>Pezizellaceae</taxon>
        <taxon>Calycina</taxon>
    </lineage>
</organism>
<dbReference type="InterPro" id="IPR006169">
    <property type="entry name" value="GTP1_OBG_dom"/>
</dbReference>
<evidence type="ECO:0000256" key="2">
    <source>
        <dbReference type="ARBA" id="ARBA00023134"/>
    </source>
</evidence>
<dbReference type="Proteomes" id="UP000887226">
    <property type="component" value="Unassembled WGS sequence"/>
</dbReference>
<keyword evidence="2" id="KW-0342">GTP-binding</keyword>
<feature type="domain" description="OBG-type G" evidence="3">
    <location>
        <begin position="297"/>
        <end position="549"/>
    </location>
</feature>
<dbReference type="PRINTS" id="PR00326">
    <property type="entry name" value="GTP1OBG"/>
</dbReference>
<sequence length="550" mass="59697">MPPRFPSLPSTLTPFLHPFLLSSTKCGGYRTLSNTLIQRYEALQESSLPKEGSHLNPPPDDYSNTAFADKATIVVHSGPGGHGCVSFLKEKFIAAGPANGGDGGTGGNIYIQAVRGLTSLHKLARRTNIKAGRGRNGQGKTKGGERGDDVVIQVPVGTVIRELERDDPVAMEEQMAKLDAGKGEGESTETVDGKGPWKWSRDKWLLYPAITKEDIASAEFPKLPKGRKSMLAMSQVKAPVSLDLSVPMEQPILLAAGAVGGLGNPHFVTKTVPRPKFATKGELGIKITLELELKLLADVGLVGLPNAGKSTLLRALSKSRARVGNWAFTTLQPNIGTVVIDTHHGRPMLRSTYDDGEPRTCFTIADIPGLVADAHLDRGLGISFLRHVERARVLAFVIDLSNGDVVAALKALWREVGLYEAMKIQEEQDAANTIVEWTPFETVDDALRGSSETIVIPKRGPTWDNPLGPDMFSIADKPWFVVATKADLPETQEQFEALRTYIQNVNNDMEAHPSEQKRVWRQRVEVIPVSAINGHGVEKITEVTVGLLDA</sequence>
<accession>A0A9P8CI90</accession>
<evidence type="ECO:0000313" key="5">
    <source>
        <dbReference type="EMBL" id="KAG9247677.1"/>
    </source>
</evidence>
<dbReference type="GO" id="GO:0005525">
    <property type="term" value="F:GTP binding"/>
    <property type="evidence" value="ECO:0007669"/>
    <property type="project" value="UniProtKB-KW"/>
</dbReference>
<protein>
    <submittedName>
        <fullName evidence="5">P-loop containing nucleoside triphosphate hydrolase protein</fullName>
    </submittedName>
</protein>
<reference evidence="5" key="1">
    <citation type="journal article" date="2021" name="IMA Fungus">
        <title>Genomic characterization of three marine fungi, including Emericellopsis atlantica sp. nov. with signatures of a generalist lifestyle and marine biomass degradation.</title>
        <authorList>
            <person name="Hagestad O.C."/>
            <person name="Hou L."/>
            <person name="Andersen J.H."/>
            <person name="Hansen E.H."/>
            <person name="Altermark B."/>
            <person name="Li C."/>
            <person name="Kuhnert E."/>
            <person name="Cox R.J."/>
            <person name="Crous P.W."/>
            <person name="Spatafora J.W."/>
            <person name="Lail K."/>
            <person name="Amirebrahimi M."/>
            <person name="Lipzen A."/>
            <person name="Pangilinan J."/>
            <person name="Andreopoulos W."/>
            <person name="Hayes R.D."/>
            <person name="Ng V."/>
            <person name="Grigoriev I.V."/>
            <person name="Jackson S.A."/>
            <person name="Sutton T.D.S."/>
            <person name="Dobson A.D.W."/>
            <person name="Rama T."/>
        </authorList>
    </citation>
    <scope>NUCLEOTIDE SEQUENCE</scope>
    <source>
        <strain evidence="5">TRa3180A</strain>
    </source>
</reference>
<dbReference type="PANTHER" id="PTHR11702">
    <property type="entry name" value="DEVELOPMENTALLY REGULATED GTP-BINDING PROTEIN-RELATED"/>
    <property type="match status" value="1"/>
</dbReference>
<dbReference type="Pfam" id="PF01018">
    <property type="entry name" value="GTP1_OBG"/>
    <property type="match status" value="2"/>
</dbReference>
<dbReference type="PROSITE" id="PS51883">
    <property type="entry name" value="OBG"/>
    <property type="match status" value="1"/>
</dbReference>
<evidence type="ECO:0000259" key="3">
    <source>
        <dbReference type="PROSITE" id="PS51710"/>
    </source>
</evidence>
<dbReference type="SUPFAM" id="SSF82051">
    <property type="entry name" value="Obg GTP-binding protein N-terminal domain"/>
    <property type="match status" value="1"/>
</dbReference>
<evidence type="ECO:0000256" key="1">
    <source>
        <dbReference type="ARBA" id="ARBA00022741"/>
    </source>
</evidence>
<dbReference type="Gene3D" id="3.40.50.300">
    <property type="entry name" value="P-loop containing nucleotide triphosphate hydrolases"/>
    <property type="match status" value="1"/>
</dbReference>
<gene>
    <name evidence="5" type="ORF">BJ878DRAFT_414401</name>
</gene>
<comment type="caution">
    <text evidence="5">The sequence shown here is derived from an EMBL/GenBank/DDBJ whole genome shotgun (WGS) entry which is preliminary data.</text>
</comment>
<evidence type="ECO:0000259" key="4">
    <source>
        <dbReference type="PROSITE" id="PS51883"/>
    </source>
</evidence>
<dbReference type="InterPro" id="IPR036726">
    <property type="entry name" value="GTP1_OBG_dom_sf"/>
</dbReference>